<accession>A7B5V9</accession>
<dbReference type="Proteomes" id="UP000004410">
    <property type="component" value="Unassembled WGS sequence"/>
</dbReference>
<evidence type="ECO:0000313" key="1">
    <source>
        <dbReference type="EMBL" id="EDN76696.1"/>
    </source>
</evidence>
<proteinExistence type="predicted"/>
<dbReference type="GO" id="GO:0006352">
    <property type="term" value="P:DNA-templated transcription initiation"/>
    <property type="evidence" value="ECO:0007669"/>
    <property type="project" value="InterPro"/>
</dbReference>
<dbReference type="GO" id="GO:0003700">
    <property type="term" value="F:DNA-binding transcription factor activity"/>
    <property type="evidence" value="ECO:0007669"/>
    <property type="project" value="InterPro"/>
</dbReference>
<dbReference type="SUPFAM" id="SSF88946">
    <property type="entry name" value="Sigma2 domain of RNA polymerase sigma factors"/>
    <property type="match status" value="1"/>
</dbReference>
<gene>
    <name evidence="1" type="ORF">RUMGNA_02956</name>
</gene>
<protein>
    <recommendedName>
        <fullName evidence="3">RNA polymerase sigma-70 region 2 domain-containing protein</fullName>
    </recommendedName>
</protein>
<evidence type="ECO:0000313" key="2">
    <source>
        <dbReference type="Proteomes" id="UP000004410"/>
    </source>
</evidence>
<dbReference type="EMBL" id="AAYG02000024">
    <property type="protein sequence ID" value="EDN76696.1"/>
    <property type="molecule type" value="Genomic_DNA"/>
</dbReference>
<dbReference type="InterPro" id="IPR013325">
    <property type="entry name" value="RNA_pol_sigma_r2"/>
</dbReference>
<dbReference type="PaxDb" id="411470-RUMGNA_02956"/>
<dbReference type="GeneID" id="69256549"/>
<comment type="caution">
    <text evidence="1">The sequence shown here is derived from an EMBL/GenBank/DDBJ whole genome shotgun (WGS) entry which is preliminary data.</text>
</comment>
<evidence type="ECO:0008006" key="3">
    <source>
        <dbReference type="Google" id="ProtNLM"/>
    </source>
</evidence>
<reference evidence="1 2" key="2">
    <citation type="submission" date="2007-06" db="EMBL/GenBank/DDBJ databases">
        <title>Draft genome sequence of Ruminococcus gnavus (ATCC 29149).</title>
        <authorList>
            <person name="Sudarsanam P."/>
            <person name="Ley R."/>
            <person name="Guruge J."/>
            <person name="Turnbaugh P.J."/>
            <person name="Mahowald M."/>
            <person name="Liep D."/>
            <person name="Gordon J."/>
        </authorList>
    </citation>
    <scope>NUCLEOTIDE SEQUENCE [LARGE SCALE GENOMIC DNA]</scope>
    <source>
        <strain evidence="1 2">ATCC 29149</strain>
    </source>
</reference>
<dbReference type="AlphaFoldDB" id="A7B5V9"/>
<dbReference type="RefSeq" id="WP_004843951.1">
    <property type="nucleotide sequence ID" value="NZ_AAYG02000024.1"/>
</dbReference>
<sequence length="76" mass="8875">MMSKDTDDIKLIKKAIRGNSTAYGYLIEKHRTYLYKMAFLYTKNEQDALDVVGDTVLKGYLQIKTRLCFRHGLHEC</sequence>
<name>A7B5V9_MEDG7</name>
<dbReference type="Gene3D" id="1.10.1740.10">
    <property type="match status" value="1"/>
</dbReference>
<organism evidence="1 2">
    <name type="scientific">Mediterraneibacter gnavus (strain ATCC 29149 / DSM 114966 / JCM 6515 / VPI C7-9)</name>
    <name type="common">Ruminococcus gnavus</name>
    <dbReference type="NCBI Taxonomy" id="411470"/>
    <lineage>
        <taxon>Bacteria</taxon>
        <taxon>Bacillati</taxon>
        <taxon>Bacillota</taxon>
        <taxon>Clostridia</taxon>
        <taxon>Lachnospirales</taxon>
        <taxon>Lachnospiraceae</taxon>
        <taxon>Mediterraneibacter</taxon>
    </lineage>
</organism>
<reference evidence="1 2" key="1">
    <citation type="submission" date="2007-04" db="EMBL/GenBank/DDBJ databases">
        <authorList>
            <person name="Fulton L."/>
            <person name="Clifton S."/>
            <person name="Fulton B."/>
            <person name="Xu J."/>
            <person name="Minx P."/>
            <person name="Pepin K.H."/>
            <person name="Johnson M."/>
            <person name="Thiruvilangam P."/>
            <person name="Bhonagiri V."/>
            <person name="Nash W.E."/>
            <person name="Mardis E.R."/>
            <person name="Wilson R.K."/>
        </authorList>
    </citation>
    <scope>NUCLEOTIDE SEQUENCE [LARGE SCALE GENOMIC DNA]</scope>
    <source>
        <strain evidence="1 2">ATCC 29149</strain>
    </source>
</reference>